<proteinExistence type="inferred from homology"/>
<dbReference type="GO" id="GO:0046872">
    <property type="term" value="F:metal ion binding"/>
    <property type="evidence" value="ECO:0007669"/>
    <property type="project" value="UniProtKB-KW"/>
</dbReference>
<dbReference type="InterPro" id="IPR050819">
    <property type="entry name" value="Tripeptidyl-peptidase_I"/>
</dbReference>
<dbReference type="PROSITE" id="PS51892">
    <property type="entry name" value="SUBTILASE"/>
    <property type="match status" value="1"/>
</dbReference>
<dbReference type="Pfam" id="PF09286">
    <property type="entry name" value="Pro-kuma_activ"/>
    <property type="match status" value="1"/>
</dbReference>
<keyword evidence="3" id="KW-0479">Metal-binding</keyword>
<dbReference type="InterPro" id="IPR015366">
    <property type="entry name" value="S53_propep"/>
</dbReference>
<comment type="similarity">
    <text evidence="8">Belongs to the peptidase S8 family.</text>
</comment>
<dbReference type="EMBL" id="FMZM01000015">
    <property type="protein sequence ID" value="SDE10845.1"/>
    <property type="molecule type" value="Genomic_DNA"/>
</dbReference>
<dbReference type="GO" id="GO:0006508">
    <property type="term" value="P:proteolysis"/>
    <property type="evidence" value="ECO:0007669"/>
    <property type="project" value="UniProtKB-KW"/>
</dbReference>
<evidence type="ECO:0000256" key="8">
    <source>
        <dbReference type="PROSITE-ProRule" id="PRU01240"/>
    </source>
</evidence>
<evidence type="ECO:0000256" key="2">
    <source>
        <dbReference type="ARBA" id="ARBA00022670"/>
    </source>
</evidence>
<dbReference type="PROSITE" id="PS51695">
    <property type="entry name" value="SEDOLISIN"/>
    <property type="match status" value="1"/>
</dbReference>
<dbReference type="InterPro" id="IPR000209">
    <property type="entry name" value="Peptidase_S8/S53_dom"/>
</dbReference>
<dbReference type="OrthoDB" id="3480681at2"/>
<sequence>MPVSRTPQRGVPLLVAVLAAATLSVPLSGAPPASAAEPAERPAARTVLAGSRLDLAALDTGRRRAVPDREVVRLSVLLPWRGEGAATPRQVRRAARWLRAQRLAVTAVRRDLGVVEVRGRVGRVERALRTRLVRVETDGVEIVAPARAVSVPRGLRIQGVAGLVRTPAVPMSITAPAVTTGPQTSDGCARYWGERVSDRWPARPAVTTRSNRLCGYSPTDLRALHRVPAGITGEGARVGIVGTYDDPAVAQNTDDYFTETGGAPFRPGQYVVHHTAEDDTACGDREGWSEEQHLDVQAVHAMAPDAKVVYWASPTCYSHDLFQTLLDAVESGEVDVISMSLGSREEHGTDADRALLHRAVVQASLRGVSVFAAAGNDGDYSDEGDHAGELDVTSPASSPWVTAVGGLSMGMRRDGSYAAIGGWASTPYFARNGGLIPPGFHAGGGGGASHVHARPGWQRGHVPATLTDGSGAGRRLLPDVAALADPLTGFTTRIPGPDGPTYRAIGGTSLATPSVATLVAMAKARSGRRIGLATPWLYRLAGTAALRDVTPPNAGLWSATALGGGQTWPETVVTVDRRPQSLVSGPGWDPLTGVGLPGGAAFFDLFGTAR</sequence>
<dbReference type="AlphaFoldDB" id="A0A1G7A9Z4"/>
<dbReference type="GO" id="GO:0008240">
    <property type="term" value="F:tripeptidyl-peptidase activity"/>
    <property type="evidence" value="ECO:0007669"/>
    <property type="project" value="TreeGrafter"/>
</dbReference>
<evidence type="ECO:0000313" key="9">
    <source>
        <dbReference type="EMBL" id="SDE10845.1"/>
    </source>
</evidence>
<evidence type="ECO:0000256" key="7">
    <source>
        <dbReference type="ARBA" id="ARBA00023145"/>
    </source>
</evidence>
<gene>
    <name evidence="9" type="ORF">SAMN05421872_11515</name>
</gene>
<dbReference type="Gene3D" id="3.40.50.200">
    <property type="entry name" value="Peptidase S8/S53 domain"/>
    <property type="match status" value="1"/>
</dbReference>
<keyword evidence="5" id="KW-0720">Serine protease</keyword>
<evidence type="ECO:0000256" key="1">
    <source>
        <dbReference type="ARBA" id="ARBA00001913"/>
    </source>
</evidence>
<reference evidence="9 10" key="1">
    <citation type="submission" date="2016-10" db="EMBL/GenBank/DDBJ databases">
        <authorList>
            <person name="de Groot N.N."/>
        </authorList>
    </citation>
    <scope>NUCLEOTIDE SEQUENCE [LARGE SCALE GENOMIC DNA]</scope>
    <source>
        <strain evidence="9 10">CGMCC 4.6858</strain>
    </source>
</reference>
<dbReference type="InterPro" id="IPR030400">
    <property type="entry name" value="Sedolisin_dom"/>
</dbReference>
<protein>
    <submittedName>
        <fullName evidence="9">Pro-kumamolisin, activation domain</fullName>
    </submittedName>
</protein>
<dbReference type="SUPFAM" id="SSF52743">
    <property type="entry name" value="Subtilisin-like"/>
    <property type="match status" value="1"/>
</dbReference>
<dbReference type="InterPro" id="IPR036852">
    <property type="entry name" value="Peptidase_S8/S53_dom_sf"/>
</dbReference>
<keyword evidence="4" id="KW-0378">Hydrolase</keyword>
<accession>A0A1G7A9Z4</accession>
<evidence type="ECO:0000256" key="5">
    <source>
        <dbReference type="ARBA" id="ARBA00022825"/>
    </source>
</evidence>
<dbReference type="SMART" id="SM00944">
    <property type="entry name" value="Pro-kuma_activ"/>
    <property type="match status" value="1"/>
</dbReference>
<evidence type="ECO:0000256" key="4">
    <source>
        <dbReference type="ARBA" id="ARBA00022801"/>
    </source>
</evidence>
<keyword evidence="10" id="KW-1185">Reference proteome</keyword>
<dbReference type="STRING" id="1045774.SAMN05421872_11515"/>
<dbReference type="PANTHER" id="PTHR14218">
    <property type="entry name" value="PROTEASE S8 TRIPEPTIDYL PEPTIDASE I CLN2"/>
    <property type="match status" value="1"/>
</dbReference>
<organism evidence="9 10">
    <name type="scientific">Nocardioides lianchengensis</name>
    <dbReference type="NCBI Taxonomy" id="1045774"/>
    <lineage>
        <taxon>Bacteria</taxon>
        <taxon>Bacillati</taxon>
        <taxon>Actinomycetota</taxon>
        <taxon>Actinomycetes</taxon>
        <taxon>Propionibacteriales</taxon>
        <taxon>Nocardioidaceae</taxon>
        <taxon>Nocardioides</taxon>
    </lineage>
</organism>
<comment type="cofactor">
    <cofactor evidence="1">
        <name>Ca(2+)</name>
        <dbReference type="ChEBI" id="CHEBI:29108"/>
    </cofactor>
</comment>
<keyword evidence="2" id="KW-0645">Protease</keyword>
<name>A0A1G7A9Z4_9ACTN</name>
<keyword evidence="7" id="KW-0865">Zymogen</keyword>
<dbReference type="RefSeq" id="WP_090860526.1">
    <property type="nucleotide sequence ID" value="NZ_FMZM01000015.1"/>
</dbReference>
<evidence type="ECO:0000256" key="3">
    <source>
        <dbReference type="ARBA" id="ARBA00022723"/>
    </source>
</evidence>
<comment type="caution">
    <text evidence="8">Lacks conserved residue(s) required for the propagation of feature annotation.</text>
</comment>
<dbReference type="CDD" id="cd04056">
    <property type="entry name" value="Peptidases_S53"/>
    <property type="match status" value="1"/>
</dbReference>
<dbReference type="GO" id="GO:0004252">
    <property type="term" value="F:serine-type endopeptidase activity"/>
    <property type="evidence" value="ECO:0007669"/>
    <property type="project" value="InterPro"/>
</dbReference>
<keyword evidence="6" id="KW-0106">Calcium</keyword>
<dbReference type="Pfam" id="PF00082">
    <property type="entry name" value="Peptidase_S8"/>
    <property type="match status" value="1"/>
</dbReference>
<dbReference type="Proteomes" id="UP000199034">
    <property type="component" value="Unassembled WGS sequence"/>
</dbReference>
<dbReference type="PANTHER" id="PTHR14218:SF15">
    <property type="entry name" value="TRIPEPTIDYL-PEPTIDASE 1"/>
    <property type="match status" value="1"/>
</dbReference>
<evidence type="ECO:0000256" key="6">
    <source>
        <dbReference type="ARBA" id="ARBA00022837"/>
    </source>
</evidence>
<dbReference type="SUPFAM" id="SSF54897">
    <property type="entry name" value="Protease propeptides/inhibitors"/>
    <property type="match status" value="1"/>
</dbReference>
<evidence type="ECO:0000313" key="10">
    <source>
        <dbReference type="Proteomes" id="UP000199034"/>
    </source>
</evidence>